<keyword evidence="15 17" id="KW-0961">Cell wall biogenesis/degradation</keyword>
<evidence type="ECO:0000256" key="9">
    <source>
        <dbReference type="ARBA" id="ARBA00022827"/>
    </source>
</evidence>
<dbReference type="NCBIfam" id="NF010478">
    <property type="entry name" value="PRK13903.1"/>
    <property type="match status" value="1"/>
</dbReference>
<evidence type="ECO:0000256" key="15">
    <source>
        <dbReference type="ARBA" id="ARBA00023316"/>
    </source>
</evidence>
<evidence type="ECO:0000256" key="8">
    <source>
        <dbReference type="ARBA" id="ARBA00022630"/>
    </source>
</evidence>
<dbReference type="InterPro" id="IPR016166">
    <property type="entry name" value="FAD-bd_PCMH"/>
</dbReference>
<evidence type="ECO:0000256" key="7">
    <source>
        <dbReference type="ARBA" id="ARBA00022618"/>
    </source>
</evidence>
<evidence type="ECO:0000313" key="20">
    <source>
        <dbReference type="Proteomes" id="UP001597347"/>
    </source>
</evidence>
<evidence type="ECO:0000259" key="18">
    <source>
        <dbReference type="PROSITE" id="PS51387"/>
    </source>
</evidence>
<feature type="active site" evidence="17">
    <location>
        <position position="196"/>
    </location>
</feature>
<dbReference type="SUPFAM" id="SSF56176">
    <property type="entry name" value="FAD-binding/transporter-associated domain-like"/>
    <property type="match status" value="1"/>
</dbReference>
<feature type="active site" evidence="17">
    <location>
        <position position="396"/>
    </location>
</feature>
<dbReference type="PROSITE" id="PS51387">
    <property type="entry name" value="FAD_PCMH"/>
    <property type="match status" value="1"/>
</dbReference>
<protein>
    <recommendedName>
        <fullName evidence="17">UDP-N-acetylenolpyruvoylglucosamine reductase</fullName>
        <ecNumber evidence="17">1.3.1.98</ecNumber>
    </recommendedName>
    <alternativeName>
        <fullName evidence="17">UDP-N-acetylmuramate dehydrogenase</fullName>
    </alternativeName>
</protein>
<evidence type="ECO:0000256" key="3">
    <source>
        <dbReference type="ARBA" id="ARBA00004496"/>
    </source>
</evidence>
<evidence type="ECO:0000256" key="5">
    <source>
        <dbReference type="ARBA" id="ARBA00010485"/>
    </source>
</evidence>
<comment type="subcellular location">
    <subcellularLocation>
        <location evidence="3 17">Cytoplasm</location>
    </subcellularLocation>
</comment>
<evidence type="ECO:0000256" key="13">
    <source>
        <dbReference type="ARBA" id="ARBA00023002"/>
    </source>
</evidence>
<keyword evidence="11 17" id="KW-0133">Cell shape</keyword>
<dbReference type="InterPro" id="IPR016167">
    <property type="entry name" value="FAD-bd_PCMH_sub1"/>
</dbReference>
<dbReference type="Proteomes" id="UP001597347">
    <property type="component" value="Unassembled WGS sequence"/>
</dbReference>
<keyword evidence="12 17" id="KW-0573">Peptidoglycan synthesis</keyword>
<dbReference type="EC" id="1.3.1.98" evidence="17"/>
<accession>A0ABW4LGK0</accession>
<dbReference type="Gene3D" id="3.30.43.10">
    <property type="entry name" value="Uridine Diphospho-n-acetylenolpyruvylglucosamine Reductase, domain 2"/>
    <property type="match status" value="1"/>
</dbReference>
<evidence type="ECO:0000256" key="17">
    <source>
        <dbReference type="HAMAP-Rule" id="MF_00037"/>
    </source>
</evidence>
<dbReference type="PANTHER" id="PTHR21071:SF4">
    <property type="entry name" value="UDP-N-ACETYLENOLPYRUVOYLGLUCOSAMINE REDUCTASE"/>
    <property type="match status" value="1"/>
</dbReference>
<evidence type="ECO:0000256" key="10">
    <source>
        <dbReference type="ARBA" id="ARBA00022857"/>
    </source>
</evidence>
<dbReference type="GO" id="GO:0008762">
    <property type="term" value="F:UDP-N-acetylmuramate dehydrogenase activity"/>
    <property type="evidence" value="ECO:0007669"/>
    <property type="project" value="UniProtKB-EC"/>
</dbReference>
<proteinExistence type="inferred from homology"/>
<comment type="pathway">
    <text evidence="4 17">Cell wall biogenesis; peptidoglycan biosynthesis.</text>
</comment>
<dbReference type="InterPro" id="IPR003170">
    <property type="entry name" value="MurB"/>
</dbReference>
<evidence type="ECO:0000256" key="6">
    <source>
        <dbReference type="ARBA" id="ARBA00022490"/>
    </source>
</evidence>
<evidence type="ECO:0000256" key="16">
    <source>
        <dbReference type="ARBA" id="ARBA00048914"/>
    </source>
</evidence>
<keyword evidence="6 17" id="KW-0963">Cytoplasm</keyword>
<reference evidence="20" key="1">
    <citation type="journal article" date="2019" name="Int. J. Syst. Evol. Microbiol.">
        <title>The Global Catalogue of Microorganisms (GCM) 10K type strain sequencing project: providing services to taxonomists for standard genome sequencing and annotation.</title>
        <authorList>
            <consortium name="The Broad Institute Genomics Platform"/>
            <consortium name="The Broad Institute Genome Sequencing Center for Infectious Disease"/>
            <person name="Wu L."/>
            <person name="Ma J."/>
        </authorList>
    </citation>
    <scope>NUCLEOTIDE SEQUENCE [LARGE SCALE GENOMIC DNA]</scope>
    <source>
        <strain evidence="20">CGMCC 1.12471</strain>
    </source>
</reference>
<evidence type="ECO:0000256" key="14">
    <source>
        <dbReference type="ARBA" id="ARBA00023306"/>
    </source>
</evidence>
<feature type="active site" description="Proton donor" evidence="17">
    <location>
        <position position="278"/>
    </location>
</feature>
<evidence type="ECO:0000256" key="1">
    <source>
        <dbReference type="ARBA" id="ARBA00001974"/>
    </source>
</evidence>
<name>A0ABW4LGK0_9MICO</name>
<dbReference type="Gene3D" id="3.30.465.10">
    <property type="match status" value="1"/>
</dbReference>
<sequence length="404" mass="43132">MTTVPDAEEDVRLAGLTTMRVGGPARRVVTATTREEVVDAATAAWADDEPLYVLGGGSNVVFGDDGFDGTVLRIATRGIERLPDPEHAGTGVPASDADRLRSLERSLRPPQQREPVRVRVQAGESWDDLCAEAVRQGWSGIEALSGVPGSCGAAPIQNIGAYGQELAATLASVEFLDRDLGEIRRMPASALRLGYRTSVFKQGLEGVVLSIDLLLHRDARDPAPQSAPVAYQQLADALGVPLNSRVPIAALRESVLQLRARKGMVVDPDDPESVSCGSFFTNPIVSERFARTLPRDAPRWPTSADEPDVVVPLGAALPPRQQRGEEPQVKLSAAWLIEHAGIHRGFRLPGSPAHVSSKHTLAIVGGGGATADQVLELARYIRNLVQIEFGVLLHPEPDLVGAAL</sequence>
<comment type="catalytic activity">
    <reaction evidence="16 17">
        <text>UDP-N-acetyl-alpha-D-muramate + NADP(+) = UDP-N-acetyl-3-O-(1-carboxyvinyl)-alpha-D-glucosamine + NADPH + H(+)</text>
        <dbReference type="Rhea" id="RHEA:12248"/>
        <dbReference type="ChEBI" id="CHEBI:15378"/>
        <dbReference type="ChEBI" id="CHEBI:57783"/>
        <dbReference type="ChEBI" id="CHEBI:58349"/>
        <dbReference type="ChEBI" id="CHEBI:68483"/>
        <dbReference type="ChEBI" id="CHEBI:70757"/>
        <dbReference type="EC" id="1.3.1.98"/>
    </reaction>
</comment>
<dbReference type="InterPro" id="IPR016169">
    <property type="entry name" value="FAD-bd_PCMH_sub2"/>
</dbReference>
<comment type="cofactor">
    <cofactor evidence="1 17">
        <name>FAD</name>
        <dbReference type="ChEBI" id="CHEBI:57692"/>
    </cofactor>
</comment>
<dbReference type="SUPFAM" id="SSF56194">
    <property type="entry name" value="Uridine diphospho-N-Acetylenolpyruvylglucosamine reductase, MurB, C-terminal domain"/>
    <property type="match status" value="1"/>
</dbReference>
<evidence type="ECO:0000313" key="19">
    <source>
        <dbReference type="EMBL" id="MFD1722034.1"/>
    </source>
</evidence>
<evidence type="ECO:0000256" key="12">
    <source>
        <dbReference type="ARBA" id="ARBA00022984"/>
    </source>
</evidence>
<keyword evidence="20" id="KW-1185">Reference proteome</keyword>
<feature type="domain" description="FAD-binding PCMH-type" evidence="18">
    <location>
        <begin position="21"/>
        <end position="218"/>
    </location>
</feature>
<evidence type="ECO:0000256" key="11">
    <source>
        <dbReference type="ARBA" id="ARBA00022960"/>
    </source>
</evidence>
<keyword evidence="10 17" id="KW-0521">NADP</keyword>
<dbReference type="Gene3D" id="3.90.78.10">
    <property type="entry name" value="UDP-N-acetylenolpyruvoylglucosamine reductase, C-terminal domain"/>
    <property type="match status" value="1"/>
</dbReference>
<dbReference type="RefSeq" id="WP_377934793.1">
    <property type="nucleotide sequence ID" value="NZ_JBHUEA010000015.1"/>
</dbReference>
<gene>
    <name evidence="17" type="primary">murB</name>
    <name evidence="19" type="ORF">ACFSBI_10770</name>
</gene>
<dbReference type="Pfam" id="PF01565">
    <property type="entry name" value="FAD_binding_4"/>
    <property type="match status" value="1"/>
</dbReference>
<dbReference type="Pfam" id="PF02873">
    <property type="entry name" value="MurB_C"/>
    <property type="match status" value="1"/>
</dbReference>
<keyword evidence="13 17" id="KW-0560">Oxidoreductase</keyword>
<comment type="caution">
    <text evidence="19">The sequence shown here is derived from an EMBL/GenBank/DDBJ whole genome shotgun (WGS) entry which is preliminary data.</text>
</comment>
<dbReference type="HAMAP" id="MF_00037">
    <property type="entry name" value="MurB"/>
    <property type="match status" value="1"/>
</dbReference>
<dbReference type="InterPro" id="IPR036318">
    <property type="entry name" value="FAD-bd_PCMH-like_sf"/>
</dbReference>
<evidence type="ECO:0000256" key="4">
    <source>
        <dbReference type="ARBA" id="ARBA00004752"/>
    </source>
</evidence>
<keyword evidence="9 17" id="KW-0274">FAD</keyword>
<dbReference type="EMBL" id="JBHUEA010000015">
    <property type="protein sequence ID" value="MFD1722034.1"/>
    <property type="molecule type" value="Genomic_DNA"/>
</dbReference>
<dbReference type="InterPro" id="IPR006094">
    <property type="entry name" value="Oxid_FAD_bind_N"/>
</dbReference>
<keyword evidence="8 17" id="KW-0285">Flavoprotein</keyword>
<evidence type="ECO:0000256" key="2">
    <source>
        <dbReference type="ARBA" id="ARBA00003921"/>
    </source>
</evidence>
<keyword evidence="7 17" id="KW-0132">Cell division</keyword>
<comment type="function">
    <text evidence="2 17">Cell wall formation.</text>
</comment>
<dbReference type="InterPro" id="IPR011601">
    <property type="entry name" value="MurB_C"/>
</dbReference>
<comment type="similarity">
    <text evidence="5 17">Belongs to the MurB family.</text>
</comment>
<dbReference type="PANTHER" id="PTHR21071">
    <property type="entry name" value="UDP-N-ACETYLENOLPYRUVOYLGLUCOSAMINE REDUCTASE"/>
    <property type="match status" value="1"/>
</dbReference>
<keyword evidence="14 17" id="KW-0131">Cell cycle</keyword>
<organism evidence="19 20">
    <name type="scientific">Amnibacterium endophyticum</name>
    <dbReference type="NCBI Taxonomy" id="2109337"/>
    <lineage>
        <taxon>Bacteria</taxon>
        <taxon>Bacillati</taxon>
        <taxon>Actinomycetota</taxon>
        <taxon>Actinomycetes</taxon>
        <taxon>Micrococcales</taxon>
        <taxon>Microbacteriaceae</taxon>
        <taxon>Amnibacterium</taxon>
    </lineage>
</organism>
<dbReference type="InterPro" id="IPR036635">
    <property type="entry name" value="MurB_C_sf"/>
</dbReference>